<gene>
    <name evidence="1" type="ORF">PIB30_075367</name>
</gene>
<comment type="caution">
    <text evidence="1">The sequence shown here is derived from an EMBL/GenBank/DDBJ whole genome shotgun (WGS) entry which is preliminary data.</text>
</comment>
<dbReference type="Proteomes" id="UP001341840">
    <property type="component" value="Unassembled WGS sequence"/>
</dbReference>
<dbReference type="EMBL" id="JASCZI010182201">
    <property type="protein sequence ID" value="MED6187325.1"/>
    <property type="molecule type" value="Genomic_DNA"/>
</dbReference>
<accession>A0ABU6WSR1</accession>
<reference evidence="1 2" key="1">
    <citation type="journal article" date="2023" name="Plants (Basel)">
        <title>Bridging the Gap: Combining Genomics and Transcriptomics Approaches to Understand Stylosanthes scabra, an Orphan Legume from the Brazilian Caatinga.</title>
        <authorList>
            <person name="Ferreira-Neto J.R.C."/>
            <person name="da Silva M.D."/>
            <person name="Binneck E."/>
            <person name="de Melo N.F."/>
            <person name="da Silva R.H."/>
            <person name="de Melo A.L.T.M."/>
            <person name="Pandolfi V."/>
            <person name="Bustamante F.O."/>
            <person name="Brasileiro-Vidal A.C."/>
            <person name="Benko-Iseppon A.M."/>
        </authorList>
    </citation>
    <scope>NUCLEOTIDE SEQUENCE [LARGE SCALE GENOMIC DNA]</scope>
    <source>
        <tissue evidence="1">Leaves</tissue>
    </source>
</reference>
<feature type="non-terminal residue" evidence="1">
    <location>
        <position position="56"/>
    </location>
</feature>
<keyword evidence="2" id="KW-1185">Reference proteome</keyword>
<protein>
    <submittedName>
        <fullName evidence="1">Uncharacterized protein</fullName>
    </submittedName>
</protein>
<name>A0ABU6WSR1_9FABA</name>
<proteinExistence type="predicted"/>
<sequence length="56" mass="7057">MQFKHQDHILRLRSPITRRKELSKEFSSSYLHNWHVYDENDESNEWPLTEWRSELR</sequence>
<evidence type="ECO:0000313" key="2">
    <source>
        <dbReference type="Proteomes" id="UP001341840"/>
    </source>
</evidence>
<organism evidence="1 2">
    <name type="scientific">Stylosanthes scabra</name>
    <dbReference type="NCBI Taxonomy" id="79078"/>
    <lineage>
        <taxon>Eukaryota</taxon>
        <taxon>Viridiplantae</taxon>
        <taxon>Streptophyta</taxon>
        <taxon>Embryophyta</taxon>
        <taxon>Tracheophyta</taxon>
        <taxon>Spermatophyta</taxon>
        <taxon>Magnoliopsida</taxon>
        <taxon>eudicotyledons</taxon>
        <taxon>Gunneridae</taxon>
        <taxon>Pentapetalae</taxon>
        <taxon>rosids</taxon>
        <taxon>fabids</taxon>
        <taxon>Fabales</taxon>
        <taxon>Fabaceae</taxon>
        <taxon>Papilionoideae</taxon>
        <taxon>50 kb inversion clade</taxon>
        <taxon>dalbergioids sensu lato</taxon>
        <taxon>Dalbergieae</taxon>
        <taxon>Pterocarpus clade</taxon>
        <taxon>Stylosanthes</taxon>
    </lineage>
</organism>
<evidence type="ECO:0000313" key="1">
    <source>
        <dbReference type="EMBL" id="MED6187325.1"/>
    </source>
</evidence>